<evidence type="ECO:0000313" key="8">
    <source>
        <dbReference type="Proteomes" id="UP000327013"/>
    </source>
</evidence>
<evidence type="ECO:0000256" key="3">
    <source>
        <dbReference type="ARBA" id="ARBA00022490"/>
    </source>
</evidence>
<dbReference type="OrthoDB" id="543373at2759"/>
<organism evidence="7 8">
    <name type="scientific">Carpinus fangiana</name>
    <dbReference type="NCBI Taxonomy" id="176857"/>
    <lineage>
        <taxon>Eukaryota</taxon>
        <taxon>Viridiplantae</taxon>
        <taxon>Streptophyta</taxon>
        <taxon>Embryophyta</taxon>
        <taxon>Tracheophyta</taxon>
        <taxon>Spermatophyta</taxon>
        <taxon>Magnoliopsida</taxon>
        <taxon>eudicotyledons</taxon>
        <taxon>Gunneridae</taxon>
        <taxon>Pentapetalae</taxon>
        <taxon>rosids</taxon>
        <taxon>fabids</taxon>
        <taxon>Fagales</taxon>
        <taxon>Betulaceae</taxon>
        <taxon>Carpinus</taxon>
    </lineage>
</organism>
<evidence type="ECO:0000256" key="2">
    <source>
        <dbReference type="ARBA" id="ARBA00022448"/>
    </source>
</evidence>
<dbReference type="Pfam" id="PF18829">
    <property type="entry name" value="Importin_rep_6"/>
    <property type="match status" value="1"/>
</dbReference>
<keyword evidence="4" id="KW-0677">Repeat</keyword>
<dbReference type="AlphaFoldDB" id="A0A5N6QWI3"/>
<proteinExistence type="predicted"/>
<dbReference type="InterPro" id="IPR007598">
    <property type="entry name" value="DUF577"/>
</dbReference>
<dbReference type="PANTHER" id="PTHR10527">
    <property type="entry name" value="IMPORTIN BETA"/>
    <property type="match status" value="1"/>
</dbReference>
<dbReference type="GO" id="GO:0006606">
    <property type="term" value="P:protein import into nucleus"/>
    <property type="evidence" value="ECO:0007669"/>
    <property type="project" value="InterPro"/>
</dbReference>
<dbReference type="Proteomes" id="UP000327013">
    <property type="component" value="Chromosome 3"/>
</dbReference>
<reference evidence="7 8" key="1">
    <citation type="submission" date="2019-06" db="EMBL/GenBank/DDBJ databases">
        <title>A chromosomal-level reference genome of Carpinus fangiana (Coryloideae, Betulaceae).</title>
        <authorList>
            <person name="Yang X."/>
            <person name="Wang Z."/>
            <person name="Zhang L."/>
            <person name="Hao G."/>
            <person name="Liu J."/>
            <person name="Yang Y."/>
        </authorList>
    </citation>
    <scope>NUCLEOTIDE SEQUENCE [LARGE SCALE GENOMIC DNA]</scope>
    <source>
        <strain evidence="7">Cfa_2016G</strain>
        <tissue evidence="7">Leaf</tissue>
    </source>
</reference>
<evidence type="ECO:0000313" key="7">
    <source>
        <dbReference type="EMBL" id="KAE8021927.1"/>
    </source>
</evidence>
<name>A0A5N6QWI3_9ROSI</name>
<dbReference type="InterPro" id="IPR041389">
    <property type="entry name" value="Importin_rep_6"/>
</dbReference>
<evidence type="ECO:0000259" key="6">
    <source>
        <dbReference type="Pfam" id="PF04510"/>
    </source>
</evidence>
<dbReference type="InterPro" id="IPR011989">
    <property type="entry name" value="ARM-like"/>
</dbReference>
<evidence type="ECO:0000256" key="4">
    <source>
        <dbReference type="ARBA" id="ARBA00022737"/>
    </source>
</evidence>
<keyword evidence="5" id="KW-0653">Protein transport</keyword>
<gene>
    <name evidence="7" type="ORF">FH972_007774</name>
</gene>
<dbReference type="EMBL" id="CM017323">
    <property type="protein sequence ID" value="KAE8021927.1"/>
    <property type="molecule type" value="Genomic_DNA"/>
</dbReference>
<evidence type="ECO:0000256" key="1">
    <source>
        <dbReference type="ARBA" id="ARBA00004496"/>
    </source>
</evidence>
<dbReference type="SUPFAM" id="SSF48371">
    <property type="entry name" value="ARM repeat"/>
    <property type="match status" value="2"/>
</dbReference>
<comment type="subcellular location">
    <subcellularLocation>
        <location evidence="1">Cytoplasm</location>
    </subcellularLocation>
</comment>
<dbReference type="InterPro" id="IPR016024">
    <property type="entry name" value="ARM-type_fold"/>
</dbReference>
<sequence>MEFSATLKAQVKEILVSPELSSLEAILSCLIQPEEDLDAKAIFDHCSRHYPNTLSLKLTHLLESSTQSHLTAVYATFLYGLLTRNSSKLSPMILTELKPLLFACFQRQTLETILKPLSQSIGVVAFRDSNTKHGEWQELLDYIVSSADSEDDKYKESGLMLFSNLPMKMGRFLKPKFDSLYSAIMKHLSSPTMNIRSFAFRLSLILAMHLEGFDDHDSIQYLLPAMLKFLIELLNDREDASVEQALKDLDSLVTVNASFFTKHLKHVCETMIQIAEADYVGKEMRNVALGIIRELEDSLTKEMFSMFQNLNGEILHRLISASMGMLLSFEDDPALYYMDAEKSINGEQIKSFDLGLFLLDQISAAVDGALFLPITLKLTQQYLAAPEWQKHHAAMITLSMIAEGCSEEMISSLGQVVPMISNSLQELHPRVRLGAVTAVRSLSLELAPTFQALYHHKMLPALNEVIEDSHFPLLQTNASMAIRFFIKGCRPNDLTPYLEEIVSKLLVLLQNEKQPVQEEAMSTLATAATFSQDQFHICYDVTMASLKAILFNETDASKFLFRATSAECISCVAIAVGEEKFMNDATKVIETLMSLQQSLSETDYSIRIHLLKAWMGLCICLGENIVTYITEFMPIFIRSADLSIDKNTGEQSDILKEKALACNLLSCCARLLKEKFFTWVNQVAKILVPLLEFHPHFETIKASVSAMPELLRSAMLAIQKGESGEQSVSCVHELVILIIPALVEALKKEQQKEICAGMLNSLNQCAEVSGLFFTTELIKQVADGMKDVLTVHSFRNLELAGGQAGDDFDLEEEKNRKKQLEDLLHQARNCLITMIKVFKAKFLPYFKTISAVITAMLAEDRTAIEKKIAFSIVNCVIQQCQEAAHKCVDAYLPLLLKACDDEKFSDVKQEAANGIGVCAEFAQSNFKTIAEAAVVSLNSVIRHPDSSSSENRKAYDIAVSALGKICKFHRESINAPQVVPIWLSYLPIKDDSAEAKVVHEQLCSMVERSDKELLGPDNLHLPKIIEVFTEVVAERDNLATGETADRMVALLRQFEKTY</sequence>
<evidence type="ECO:0000256" key="5">
    <source>
        <dbReference type="ARBA" id="ARBA00022927"/>
    </source>
</evidence>
<keyword evidence="2" id="KW-0813">Transport</keyword>
<protein>
    <recommendedName>
        <fullName evidence="6">DUF577 domain-containing protein</fullName>
    </recommendedName>
</protein>
<dbReference type="Pfam" id="PF04510">
    <property type="entry name" value="DUF577"/>
    <property type="match status" value="1"/>
</dbReference>
<dbReference type="InterPro" id="IPR040122">
    <property type="entry name" value="Importin_beta"/>
</dbReference>
<dbReference type="Gene3D" id="1.25.10.10">
    <property type="entry name" value="Leucine-rich Repeat Variant"/>
    <property type="match status" value="1"/>
</dbReference>
<accession>A0A5N6QWI3</accession>
<dbReference type="GO" id="GO:0005737">
    <property type="term" value="C:cytoplasm"/>
    <property type="evidence" value="ECO:0007669"/>
    <property type="project" value="UniProtKB-SubCell"/>
</dbReference>
<keyword evidence="8" id="KW-1185">Reference proteome</keyword>
<feature type="domain" description="DUF577" evidence="6">
    <location>
        <begin position="94"/>
        <end position="261"/>
    </location>
</feature>
<keyword evidence="3" id="KW-0963">Cytoplasm</keyword>